<organism evidence="1 2">
    <name type="scientific">Verticillium longisporum</name>
    <name type="common">Verticillium dahliae var. longisporum</name>
    <dbReference type="NCBI Taxonomy" id="100787"/>
    <lineage>
        <taxon>Eukaryota</taxon>
        <taxon>Fungi</taxon>
        <taxon>Dikarya</taxon>
        <taxon>Ascomycota</taxon>
        <taxon>Pezizomycotina</taxon>
        <taxon>Sordariomycetes</taxon>
        <taxon>Hypocreomycetidae</taxon>
        <taxon>Glomerellales</taxon>
        <taxon>Plectosphaerellaceae</taxon>
        <taxon>Verticillium</taxon>
    </lineage>
</organism>
<sequence>MSCPLTIWTPTCPMPHPCTDQPATVRT</sequence>
<evidence type="ECO:0000313" key="1">
    <source>
        <dbReference type="EMBL" id="CRK47731.1"/>
    </source>
</evidence>
<name>A0A0G4NMX6_VERLO</name>
<evidence type="ECO:0000313" key="2">
    <source>
        <dbReference type="Proteomes" id="UP000045706"/>
    </source>
</evidence>
<proteinExistence type="predicted"/>
<dbReference type="Proteomes" id="UP000045706">
    <property type="component" value="Unassembled WGS sequence"/>
</dbReference>
<dbReference type="AlphaFoldDB" id="A0A0G4NMX6"/>
<dbReference type="EMBL" id="CVQI01036897">
    <property type="protein sequence ID" value="CRK47731.1"/>
    <property type="molecule type" value="Genomic_DNA"/>
</dbReference>
<reference evidence="2" key="1">
    <citation type="submission" date="2015-05" db="EMBL/GenBank/DDBJ databases">
        <authorList>
            <person name="Fogelqvist Johan"/>
        </authorList>
    </citation>
    <scope>NUCLEOTIDE SEQUENCE [LARGE SCALE GENOMIC DNA]</scope>
</reference>
<gene>
    <name evidence="1" type="ORF">BN1723_020371</name>
</gene>
<accession>A0A0G4NMX6</accession>
<protein>
    <submittedName>
        <fullName evidence="1">Uncharacterized protein</fullName>
    </submittedName>
</protein>